<proteinExistence type="predicted"/>
<accession>A0ABM3N3S5</accession>
<evidence type="ECO:0000313" key="2">
    <source>
        <dbReference type="Proteomes" id="UP001652740"/>
    </source>
</evidence>
<evidence type="ECO:0000313" key="3">
    <source>
        <dbReference type="RefSeq" id="XP_052758140.1"/>
    </source>
</evidence>
<dbReference type="PANTHER" id="PTHR31296">
    <property type="entry name" value="UPF0565 PROTEIN C2ORF69"/>
    <property type="match status" value="1"/>
</dbReference>
<dbReference type="Proteomes" id="UP001652740">
    <property type="component" value="Unplaced"/>
</dbReference>
<keyword evidence="2" id="KW-1185">Reference proteome</keyword>
<protein>
    <submittedName>
        <fullName evidence="3">Mitochondrial protein C2orf69 homolog</fullName>
    </submittedName>
</protein>
<dbReference type="RefSeq" id="XP_052758140.1">
    <property type="nucleotide sequence ID" value="XM_052902180.1"/>
</dbReference>
<sequence>MLPLRLRRVAGHEGRLNDTLFQPAARPTLAPQTLIYFGGDVQDYPEVMQAHRDNRNYVKWNLENTARMLGRYFPNKHILIVRPSRIEYKSFSCYDNFVPSNNAGVPDHTPTHSALHHLERLLQGVSNRLKAMPTSELLEAVTSISLPEDIDIEDLHNASVHHGEHSNSNGSTKSDAVPGDAETTECEHKPEEGGGAVEPLWWRERLALDESRLALVGFSKGCVVLNQLIYEFHYTKTLTPGDAHMLRFMERISEMWWLDGGHAGGKNTWITARSLLETLTRLDVNIYIHVSPYQVQDEGRPWIGREEKAFTSLLKKLGAKVTRYLHEQPGVAHSLQMHFEVLSSFWTAQQTAAAASTAADVSSASDEEP</sequence>
<feature type="region of interest" description="Disordered" evidence="1">
    <location>
        <begin position="160"/>
        <end position="195"/>
    </location>
</feature>
<dbReference type="Pfam" id="PF10561">
    <property type="entry name" value="C2orf69"/>
    <property type="match status" value="1"/>
</dbReference>
<dbReference type="GeneID" id="113514652"/>
<organism evidence="2 3">
    <name type="scientific">Galleria mellonella</name>
    <name type="common">Greater wax moth</name>
    <dbReference type="NCBI Taxonomy" id="7137"/>
    <lineage>
        <taxon>Eukaryota</taxon>
        <taxon>Metazoa</taxon>
        <taxon>Ecdysozoa</taxon>
        <taxon>Arthropoda</taxon>
        <taxon>Hexapoda</taxon>
        <taxon>Insecta</taxon>
        <taxon>Pterygota</taxon>
        <taxon>Neoptera</taxon>
        <taxon>Endopterygota</taxon>
        <taxon>Lepidoptera</taxon>
        <taxon>Glossata</taxon>
        <taxon>Ditrysia</taxon>
        <taxon>Pyraloidea</taxon>
        <taxon>Pyralidae</taxon>
        <taxon>Galleriinae</taxon>
        <taxon>Galleria</taxon>
    </lineage>
</organism>
<gene>
    <name evidence="3" type="primary">LOC113514652</name>
</gene>
<dbReference type="PANTHER" id="PTHR31296:SF1">
    <property type="entry name" value="MITOCHONDRIAL PROTEIN C2ORF69"/>
    <property type="match status" value="1"/>
</dbReference>
<dbReference type="InterPro" id="IPR018881">
    <property type="entry name" value="C2orf69_mit"/>
</dbReference>
<reference evidence="3" key="1">
    <citation type="submission" date="2025-08" db="UniProtKB">
        <authorList>
            <consortium name="RefSeq"/>
        </authorList>
    </citation>
    <scope>IDENTIFICATION</scope>
    <source>
        <tissue evidence="3">Whole larvae</tissue>
    </source>
</reference>
<name>A0ABM3N3S5_GALME</name>
<evidence type="ECO:0000256" key="1">
    <source>
        <dbReference type="SAM" id="MobiDB-lite"/>
    </source>
</evidence>